<evidence type="ECO:0000256" key="8">
    <source>
        <dbReference type="ARBA" id="ARBA00022989"/>
    </source>
</evidence>
<dbReference type="RefSeq" id="WP_258857697.1">
    <property type="nucleotide sequence ID" value="NZ_JANUGV010000005.1"/>
</dbReference>
<gene>
    <name evidence="12" type="ORF">NX773_18120</name>
</gene>
<keyword evidence="4" id="KW-1003">Cell membrane</keyword>
<evidence type="ECO:0000256" key="5">
    <source>
        <dbReference type="ARBA" id="ARBA00022519"/>
    </source>
</evidence>
<comment type="subcellular location">
    <subcellularLocation>
        <location evidence="1">Cell inner membrane</location>
        <topology evidence="1">Single-pass membrane protein</topology>
    </subcellularLocation>
</comment>
<keyword evidence="8 11" id="KW-1133">Transmembrane helix</keyword>
<keyword evidence="3" id="KW-0813">Transport</keyword>
<feature type="coiled-coil region" evidence="10">
    <location>
        <begin position="53"/>
        <end position="83"/>
    </location>
</feature>
<dbReference type="InterPro" id="IPR007690">
    <property type="entry name" value="T2SS_GspM"/>
</dbReference>
<evidence type="ECO:0000313" key="12">
    <source>
        <dbReference type="EMBL" id="MCS0610086.1"/>
    </source>
</evidence>
<evidence type="ECO:0000313" key="13">
    <source>
        <dbReference type="Proteomes" id="UP001205861"/>
    </source>
</evidence>
<dbReference type="Pfam" id="PF04612">
    <property type="entry name" value="T2SSM"/>
    <property type="match status" value="1"/>
</dbReference>
<evidence type="ECO:0000256" key="9">
    <source>
        <dbReference type="ARBA" id="ARBA00023136"/>
    </source>
</evidence>
<evidence type="ECO:0000256" key="4">
    <source>
        <dbReference type="ARBA" id="ARBA00022475"/>
    </source>
</evidence>
<keyword evidence="7" id="KW-0653">Protein transport</keyword>
<dbReference type="SUPFAM" id="SSF103054">
    <property type="entry name" value="General secretion pathway protein M, EpsM"/>
    <property type="match status" value="1"/>
</dbReference>
<dbReference type="Gene3D" id="3.30.1360.100">
    <property type="entry name" value="General secretion pathway protein M, EpsM"/>
    <property type="match status" value="1"/>
</dbReference>
<reference evidence="12 13" key="1">
    <citation type="submission" date="2022-08" db="EMBL/GenBank/DDBJ databases">
        <title>Reclassification of Massilia species as members of the genera Telluria, Duganella, Pseudoduganella, Mokoshia gen. nov. and Zemynaea gen. nov. using orthogonal and non-orthogonal genome-based approaches.</title>
        <authorList>
            <person name="Bowman J.P."/>
        </authorList>
    </citation>
    <scope>NUCLEOTIDE SEQUENCE [LARGE SCALE GENOMIC DNA]</scope>
    <source>
        <strain evidence="12 13">JCM 31607</strain>
    </source>
</reference>
<dbReference type="EMBL" id="JANUGV010000005">
    <property type="protein sequence ID" value="MCS0610086.1"/>
    <property type="molecule type" value="Genomic_DNA"/>
</dbReference>
<evidence type="ECO:0000256" key="3">
    <source>
        <dbReference type="ARBA" id="ARBA00022448"/>
    </source>
</evidence>
<evidence type="ECO:0000256" key="10">
    <source>
        <dbReference type="SAM" id="Coils"/>
    </source>
</evidence>
<comment type="caution">
    <text evidence="12">The sequence shown here is derived from an EMBL/GenBank/DDBJ whole genome shotgun (WGS) entry which is preliminary data.</text>
</comment>
<keyword evidence="9 11" id="KW-0472">Membrane</keyword>
<keyword evidence="5" id="KW-0997">Cell inner membrane</keyword>
<keyword evidence="6 11" id="KW-0812">Transmembrane</keyword>
<evidence type="ECO:0000256" key="11">
    <source>
        <dbReference type="SAM" id="Phobius"/>
    </source>
</evidence>
<evidence type="ECO:0000256" key="2">
    <source>
        <dbReference type="ARBA" id="ARBA00010637"/>
    </source>
</evidence>
<evidence type="ECO:0000256" key="6">
    <source>
        <dbReference type="ARBA" id="ARBA00022692"/>
    </source>
</evidence>
<feature type="transmembrane region" description="Helical" evidence="11">
    <location>
        <begin position="30"/>
        <end position="50"/>
    </location>
</feature>
<keyword evidence="10" id="KW-0175">Coiled coil</keyword>
<sequence length="174" mass="18580">MNVAATLGQARARALAYWMARTEQERRTLSIGAGVLLLALAYLVLIAPAWEGRAELRRTLPQLRQQAAQLRALADEARSLAAQPAPQVAPMTREALLASLTARGINPASLTLTGEYAKAQLNNVSFANLMAWLDAQRRESRVQLQDGAITALPVAGQVDATLTLRQATAGAAAQ</sequence>
<organism evidence="12 13">
    <name type="scientific">Massilia solisilvae</name>
    <dbReference type="NCBI Taxonomy" id="1811225"/>
    <lineage>
        <taxon>Bacteria</taxon>
        <taxon>Pseudomonadati</taxon>
        <taxon>Pseudomonadota</taxon>
        <taxon>Betaproteobacteria</taxon>
        <taxon>Burkholderiales</taxon>
        <taxon>Oxalobacteraceae</taxon>
        <taxon>Telluria group</taxon>
        <taxon>Massilia</taxon>
    </lineage>
</organism>
<dbReference type="Proteomes" id="UP001205861">
    <property type="component" value="Unassembled WGS sequence"/>
</dbReference>
<keyword evidence="13" id="KW-1185">Reference proteome</keyword>
<dbReference type="InterPro" id="IPR023229">
    <property type="entry name" value="T2SS_M_periplasmic_sf"/>
</dbReference>
<evidence type="ECO:0000256" key="1">
    <source>
        <dbReference type="ARBA" id="ARBA00004377"/>
    </source>
</evidence>
<name>A0ABT2BNL5_9BURK</name>
<evidence type="ECO:0000256" key="7">
    <source>
        <dbReference type="ARBA" id="ARBA00022927"/>
    </source>
</evidence>
<protein>
    <submittedName>
        <fullName evidence="12">Type II secretion system protein M</fullName>
    </submittedName>
</protein>
<accession>A0ABT2BNL5</accession>
<comment type="similarity">
    <text evidence="2">Belongs to the GSP M family.</text>
</comment>
<proteinExistence type="inferred from homology"/>